<dbReference type="PANTHER" id="PTHR32166">
    <property type="entry name" value="OSJNBA0013A04.12 PROTEIN"/>
    <property type="match status" value="1"/>
</dbReference>
<dbReference type="PROSITE" id="PS50808">
    <property type="entry name" value="ZF_BED"/>
    <property type="match status" value="2"/>
</dbReference>
<protein>
    <submittedName>
        <fullName evidence="10">HAT dimerization domain-containing protein isoform 2</fullName>
    </submittedName>
</protein>
<evidence type="ECO:0000256" key="2">
    <source>
        <dbReference type="ARBA" id="ARBA00022723"/>
    </source>
</evidence>
<dbReference type="InterPro" id="IPR007021">
    <property type="entry name" value="DUF659"/>
</dbReference>
<accession>A0A6A2WHR1</accession>
<evidence type="ECO:0000256" key="8">
    <source>
        <dbReference type="SAM" id="MobiDB-lite"/>
    </source>
</evidence>
<dbReference type="GO" id="GO:0005634">
    <property type="term" value="C:nucleus"/>
    <property type="evidence" value="ECO:0007669"/>
    <property type="project" value="UniProtKB-SubCell"/>
</dbReference>
<keyword evidence="2" id="KW-0479">Metal-binding</keyword>
<evidence type="ECO:0000256" key="6">
    <source>
        <dbReference type="ARBA" id="ARBA00023242"/>
    </source>
</evidence>
<evidence type="ECO:0000256" key="1">
    <source>
        <dbReference type="ARBA" id="ARBA00004123"/>
    </source>
</evidence>
<keyword evidence="6" id="KW-0539">Nucleus</keyword>
<comment type="caution">
    <text evidence="10">The sequence shown here is derived from an EMBL/GenBank/DDBJ whole genome shotgun (WGS) entry which is preliminary data.</text>
</comment>
<dbReference type="Proteomes" id="UP000436088">
    <property type="component" value="Unassembled WGS sequence"/>
</dbReference>
<dbReference type="InterPro" id="IPR008906">
    <property type="entry name" value="HATC_C_dom"/>
</dbReference>
<feature type="region of interest" description="Disordered" evidence="8">
    <location>
        <begin position="252"/>
        <end position="274"/>
    </location>
</feature>
<dbReference type="GO" id="GO:0003677">
    <property type="term" value="F:DNA binding"/>
    <property type="evidence" value="ECO:0007669"/>
    <property type="project" value="UniProtKB-KW"/>
</dbReference>
<dbReference type="GO" id="GO:0008270">
    <property type="term" value="F:zinc ion binding"/>
    <property type="evidence" value="ECO:0007669"/>
    <property type="project" value="UniProtKB-KW"/>
</dbReference>
<gene>
    <name evidence="10" type="ORF">F3Y22_tig00116984pilonHSYRG00116</name>
</gene>
<dbReference type="InterPro" id="IPR003656">
    <property type="entry name" value="Znf_BED"/>
</dbReference>
<dbReference type="OrthoDB" id="1712654at2759"/>
<keyword evidence="5" id="KW-0238">DNA-binding</keyword>
<dbReference type="GO" id="GO:0046983">
    <property type="term" value="F:protein dimerization activity"/>
    <property type="evidence" value="ECO:0007669"/>
    <property type="project" value="InterPro"/>
</dbReference>
<dbReference type="EMBL" id="VEPZ02001756">
    <property type="protein sequence ID" value="KAE8657651.1"/>
    <property type="molecule type" value="Genomic_DNA"/>
</dbReference>
<dbReference type="InterPro" id="IPR012337">
    <property type="entry name" value="RNaseH-like_sf"/>
</dbReference>
<evidence type="ECO:0000256" key="7">
    <source>
        <dbReference type="PROSITE-ProRule" id="PRU00027"/>
    </source>
</evidence>
<dbReference type="SUPFAM" id="SSF53098">
    <property type="entry name" value="Ribonuclease H-like"/>
    <property type="match status" value="1"/>
</dbReference>
<keyword evidence="3 7" id="KW-0863">Zinc-finger</keyword>
<dbReference type="Pfam" id="PF04937">
    <property type="entry name" value="DUF659"/>
    <property type="match status" value="1"/>
</dbReference>
<evidence type="ECO:0000256" key="4">
    <source>
        <dbReference type="ARBA" id="ARBA00022833"/>
    </source>
</evidence>
<evidence type="ECO:0000313" key="10">
    <source>
        <dbReference type="EMBL" id="KAE8657651.1"/>
    </source>
</evidence>
<evidence type="ECO:0000256" key="5">
    <source>
        <dbReference type="ARBA" id="ARBA00023125"/>
    </source>
</evidence>
<feature type="domain" description="BED-type" evidence="9">
    <location>
        <begin position="132"/>
        <end position="188"/>
    </location>
</feature>
<organism evidence="10 11">
    <name type="scientific">Hibiscus syriacus</name>
    <name type="common">Rose of Sharon</name>
    <dbReference type="NCBI Taxonomy" id="106335"/>
    <lineage>
        <taxon>Eukaryota</taxon>
        <taxon>Viridiplantae</taxon>
        <taxon>Streptophyta</taxon>
        <taxon>Embryophyta</taxon>
        <taxon>Tracheophyta</taxon>
        <taxon>Spermatophyta</taxon>
        <taxon>Magnoliopsida</taxon>
        <taxon>eudicotyledons</taxon>
        <taxon>Gunneridae</taxon>
        <taxon>Pentapetalae</taxon>
        <taxon>rosids</taxon>
        <taxon>malvids</taxon>
        <taxon>Malvales</taxon>
        <taxon>Malvaceae</taxon>
        <taxon>Malvoideae</taxon>
        <taxon>Hibiscus</taxon>
    </lineage>
</organism>
<evidence type="ECO:0000259" key="9">
    <source>
        <dbReference type="PROSITE" id="PS50808"/>
    </source>
</evidence>
<dbReference type="PANTHER" id="PTHR32166:SF108">
    <property type="entry name" value="BED-TYPE DOMAIN-CONTAINING PROTEIN"/>
    <property type="match status" value="1"/>
</dbReference>
<feature type="domain" description="BED-type" evidence="9">
    <location>
        <begin position="8"/>
        <end position="64"/>
    </location>
</feature>
<sequence length="896" mass="103108">MTPLRSIGYVDPGWEHGTAQDERKKKVKCKYCGKVVSGGIFRLKQHLARLSGEVTHCEKVPEEVCLNMRKNLEGCRSGRKRRQSDYEQAALSIQSNDYSDGEYASASYKHKGKKVRGDKNLVIKFNPLRSLGYVDPGWEHCVAQDEKKRRVKCNYCEKIISGGINRFKQHLARIPGEVAYCEKAPEEVYLKIKENMKWHRTGRRHRKPDTKDISTFYLHSDNEDEDGEEEGYLQSISKDMLDIDDKVSDNDVKNNVRGRSPCSSGNGVEPQHKKSRLDSVFLKSLRSQTSAHYKQPRARIGFEKKAHREVISAICKFFYHAGIPSNAANSPYFHRMLELVGQYGQGLQGPSSRQISSCLLQEEIANIKEYLVELKTSWAITGCSVMADSWNDARGRTLINFLVSCPRGVYFLFSVDANDMIEDAVYLFKLLDKAVDEVGEEYVVQVITANTSSFRNAGKMLEEKRRNLFWTPCAVYCFDRMLEDFVNIKWVGECIEKAKKVTRFIYNNVWLLNFVKTEFTKGQELLQPAVTKFATNFFTLQSLLDQRVGLKRMFQSNRWLSSRFSKLDEGKEIEKIVLNVPFWKKMLYVQKSLEPVAEVLQKIGSDKIRSMPFIYNDIYRTKLAIRAIHGDDVRKYGPFWSVIDSNWSSLFHHPLYVAAYFLNPSYRYRPDFLMNPEVIRGLNECIVRLEADNGKKISASMQIPDFVSAKADFGTDLAISTRNELDPASWWQQHGISCLELQRIAIRILSQTCSSIGCEHNWSAFDQVHIKRRNCLSRKRLSDQTFVHYNLRLRERQLGRKPDELVSFDSSMLESVLDDWLVETRKLAMPEDEEIIYNEVEQFCGDDMVECECKEKRPTEMVTIAGFIEPMDIIPSAGGVTTDDDGLDFLDDDLTD</sequence>
<dbReference type="Pfam" id="PF05699">
    <property type="entry name" value="Dimer_Tnp_hAT"/>
    <property type="match status" value="1"/>
</dbReference>
<keyword evidence="11" id="KW-1185">Reference proteome</keyword>
<evidence type="ECO:0000313" key="11">
    <source>
        <dbReference type="Proteomes" id="UP000436088"/>
    </source>
</evidence>
<dbReference type="AlphaFoldDB" id="A0A6A2WHR1"/>
<keyword evidence="4" id="KW-0862">Zinc</keyword>
<proteinExistence type="predicted"/>
<evidence type="ECO:0000256" key="3">
    <source>
        <dbReference type="ARBA" id="ARBA00022771"/>
    </source>
</evidence>
<dbReference type="Pfam" id="PF02892">
    <property type="entry name" value="zf-BED"/>
    <property type="match status" value="2"/>
</dbReference>
<comment type="subcellular location">
    <subcellularLocation>
        <location evidence="1">Nucleus</location>
    </subcellularLocation>
</comment>
<name>A0A6A2WHR1_HIBSY</name>
<reference evidence="10" key="1">
    <citation type="submission" date="2019-09" db="EMBL/GenBank/DDBJ databases">
        <title>Draft genome information of white flower Hibiscus syriacus.</title>
        <authorList>
            <person name="Kim Y.-M."/>
        </authorList>
    </citation>
    <scope>NUCLEOTIDE SEQUENCE [LARGE SCALE GENOMIC DNA]</scope>
    <source>
        <strain evidence="10">YM2019G1</strain>
    </source>
</reference>